<evidence type="ECO:0000313" key="2">
    <source>
        <dbReference type="Proteomes" id="UP000005824"/>
    </source>
</evidence>
<comment type="caution">
    <text evidence="1">The sequence shown here is derived from an EMBL/GenBank/DDBJ whole genome shotgun (WGS) entry which is preliminary data.</text>
</comment>
<gene>
    <name evidence="1" type="ORF">CfE428DRAFT_3122</name>
</gene>
<sequence length="46" mass="4962">MNPSGLCSDALFVRRAYLDLLGFVPPAADAQAFLADSTKKQTRPAH</sequence>
<accession>B4D2J7</accession>
<keyword evidence="2" id="KW-1185">Reference proteome</keyword>
<reference evidence="1 2" key="1">
    <citation type="journal article" date="2011" name="J. Bacteriol.">
        <title>Genome sequence of Chthoniobacter flavus Ellin428, an aerobic heterotrophic soil bacterium.</title>
        <authorList>
            <person name="Kant R."/>
            <person name="van Passel M.W."/>
            <person name="Palva A."/>
            <person name="Lucas S."/>
            <person name="Lapidus A."/>
            <person name="Glavina Del Rio T."/>
            <person name="Dalin E."/>
            <person name="Tice H."/>
            <person name="Bruce D."/>
            <person name="Goodwin L."/>
            <person name="Pitluck S."/>
            <person name="Larimer F.W."/>
            <person name="Land M.L."/>
            <person name="Hauser L."/>
            <person name="Sangwan P."/>
            <person name="de Vos W.M."/>
            <person name="Janssen P.H."/>
            <person name="Smidt H."/>
        </authorList>
    </citation>
    <scope>NUCLEOTIDE SEQUENCE [LARGE SCALE GENOMIC DNA]</scope>
    <source>
        <strain evidence="1 2">Ellin428</strain>
    </source>
</reference>
<dbReference type="EMBL" id="ABVL01000008">
    <property type="protein sequence ID" value="EDY19437.1"/>
    <property type="molecule type" value="Genomic_DNA"/>
</dbReference>
<dbReference type="STRING" id="497964.CfE428DRAFT_3122"/>
<dbReference type="RefSeq" id="WP_006980447.1">
    <property type="nucleotide sequence ID" value="NZ_ABVL01000008.1"/>
</dbReference>
<evidence type="ECO:0008006" key="3">
    <source>
        <dbReference type="Google" id="ProtNLM"/>
    </source>
</evidence>
<name>B4D2J7_9BACT</name>
<organism evidence="1 2">
    <name type="scientific">Chthoniobacter flavus Ellin428</name>
    <dbReference type="NCBI Taxonomy" id="497964"/>
    <lineage>
        <taxon>Bacteria</taxon>
        <taxon>Pseudomonadati</taxon>
        <taxon>Verrucomicrobiota</taxon>
        <taxon>Spartobacteria</taxon>
        <taxon>Chthoniobacterales</taxon>
        <taxon>Chthoniobacteraceae</taxon>
        <taxon>Chthoniobacter</taxon>
    </lineage>
</organism>
<protein>
    <recommendedName>
        <fullName evidence="3">DUF1549 domain-containing protein</fullName>
    </recommendedName>
</protein>
<dbReference type="AlphaFoldDB" id="B4D2J7"/>
<dbReference type="InParanoid" id="B4D2J7"/>
<dbReference type="Proteomes" id="UP000005824">
    <property type="component" value="Unassembled WGS sequence"/>
</dbReference>
<evidence type="ECO:0000313" key="1">
    <source>
        <dbReference type="EMBL" id="EDY19437.1"/>
    </source>
</evidence>
<proteinExistence type="predicted"/>